<feature type="region of interest" description="Disordered" evidence="4">
    <location>
        <begin position="29"/>
        <end position="48"/>
    </location>
</feature>
<organism evidence="6 7">
    <name type="scientific">Paenibacillus haidiansis</name>
    <dbReference type="NCBI Taxonomy" id="1574488"/>
    <lineage>
        <taxon>Bacteria</taxon>
        <taxon>Bacillati</taxon>
        <taxon>Bacillota</taxon>
        <taxon>Bacilli</taxon>
        <taxon>Bacillales</taxon>
        <taxon>Paenibacillaceae</taxon>
        <taxon>Paenibacillus</taxon>
    </lineage>
</organism>
<proteinExistence type="inferred from homology"/>
<dbReference type="SUPFAM" id="SSF53850">
    <property type="entry name" value="Periplasmic binding protein-like II"/>
    <property type="match status" value="1"/>
</dbReference>
<dbReference type="Proteomes" id="UP001306950">
    <property type="component" value="Unassembled WGS sequence"/>
</dbReference>
<keyword evidence="7" id="KW-1185">Reference proteome</keyword>
<gene>
    <name evidence="6" type="ORF">V3851_02530</name>
</gene>
<keyword evidence="3 5" id="KW-0732">Signal</keyword>
<feature type="chain" id="PRO_5046473397" evidence="5">
    <location>
        <begin position="24"/>
        <end position="418"/>
    </location>
</feature>
<accession>A0ABU7VLQ3</accession>
<dbReference type="InterPro" id="IPR006061">
    <property type="entry name" value="SBP_1_CS"/>
</dbReference>
<evidence type="ECO:0000313" key="6">
    <source>
        <dbReference type="EMBL" id="MEF2964692.1"/>
    </source>
</evidence>
<evidence type="ECO:0000256" key="3">
    <source>
        <dbReference type="ARBA" id="ARBA00022729"/>
    </source>
</evidence>
<dbReference type="Gene3D" id="3.40.190.10">
    <property type="entry name" value="Periplasmic binding protein-like II"/>
    <property type="match status" value="1"/>
</dbReference>
<evidence type="ECO:0000256" key="4">
    <source>
        <dbReference type="SAM" id="MobiDB-lite"/>
    </source>
</evidence>
<sequence>MKRKNHWVLFAILLLALINLSPSETSTLTRSEDYDEAEPVAPQNQETEQDLGTISVAVQLPEDEFLRLQQINEKVMDEYRVQVELTNLPPEDNEASIRQKLALGDSPDILLLNNAWIRRFASAGYLLPTESYYSGSLSGEVLSASLNQSEWNGYIWAVPMDADPYVLIYNPESLKKLGTELPASKNAWQDLIAAFKKQQSSPYIFALDYRDPYAFMSLLWQLTGQAKPAEATSLFKPTEDVKAAVEQLDELRPNIADFLGAEGEEGIWNKLYNGEAVFALVKWSDAASHPHANIRVVYPDRESQAGAMWIGGRSYAVSARSDNTEAAGVWTSAMTSQLQQRTWYDETGYLPVLKTMYYQAARNGLPSWIPASLVNGKGTPLPAGAGIPSSMEKYAQLSSAFLNGELGVKPYLERLNEM</sequence>
<dbReference type="RefSeq" id="WP_331844903.1">
    <property type="nucleotide sequence ID" value="NZ_JAZHPZ010000001.1"/>
</dbReference>
<dbReference type="PANTHER" id="PTHR30061">
    <property type="entry name" value="MALTOSE-BINDING PERIPLASMIC PROTEIN"/>
    <property type="match status" value="1"/>
</dbReference>
<dbReference type="PROSITE" id="PS01037">
    <property type="entry name" value="SBP_BACTERIAL_1"/>
    <property type="match status" value="1"/>
</dbReference>
<dbReference type="PANTHER" id="PTHR30061:SF50">
    <property type="entry name" value="MALTOSE_MALTODEXTRIN-BINDING PERIPLASMIC PROTEIN"/>
    <property type="match status" value="1"/>
</dbReference>
<evidence type="ECO:0000313" key="7">
    <source>
        <dbReference type="Proteomes" id="UP001306950"/>
    </source>
</evidence>
<dbReference type="Pfam" id="PF13416">
    <property type="entry name" value="SBP_bac_8"/>
    <property type="match status" value="1"/>
</dbReference>
<evidence type="ECO:0000256" key="5">
    <source>
        <dbReference type="SAM" id="SignalP"/>
    </source>
</evidence>
<dbReference type="InterPro" id="IPR006059">
    <property type="entry name" value="SBP"/>
</dbReference>
<protein>
    <submittedName>
        <fullName evidence="6">Extracellular solute-binding protein</fullName>
    </submittedName>
</protein>
<comment type="similarity">
    <text evidence="1">Belongs to the bacterial solute-binding protein 1 family.</text>
</comment>
<evidence type="ECO:0000256" key="1">
    <source>
        <dbReference type="ARBA" id="ARBA00008520"/>
    </source>
</evidence>
<keyword evidence="2" id="KW-0813">Transport</keyword>
<reference evidence="6 7" key="1">
    <citation type="submission" date="2024-02" db="EMBL/GenBank/DDBJ databases">
        <title>A nitrogen-fixing paenibacillus bacterium.</title>
        <authorList>
            <person name="Zhang W.L."/>
            <person name="Chen S.F."/>
        </authorList>
    </citation>
    <scope>NUCLEOTIDE SEQUENCE [LARGE SCALE GENOMIC DNA]</scope>
    <source>
        <strain evidence="6 7">M1</strain>
    </source>
</reference>
<name>A0ABU7VLQ3_9BACL</name>
<comment type="caution">
    <text evidence="6">The sequence shown here is derived from an EMBL/GenBank/DDBJ whole genome shotgun (WGS) entry which is preliminary data.</text>
</comment>
<feature type="signal peptide" evidence="5">
    <location>
        <begin position="1"/>
        <end position="23"/>
    </location>
</feature>
<dbReference type="EMBL" id="JAZHPZ010000001">
    <property type="protein sequence ID" value="MEF2964692.1"/>
    <property type="molecule type" value="Genomic_DNA"/>
</dbReference>
<evidence type="ECO:0000256" key="2">
    <source>
        <dbReference type="ARBA" id="ARBA00022448"/>
    </source>
</evidence>